<proteinExistence type="predicted"/>
<evidence type="ECO:0000259" key="2">
    <source>
        <dbReference type="SMART" id="SM00694"/>
    </source>
</evidence>
<sequence>MAANSVISLVDNTQPPASGADVESLLRTGSSKQRLVKKLTKGSVREGLTRRKYAKWQKDRYDPALPADVPGRPTSTSRQSDGDSASRQLSRPTSADTSPSDEGEVSVIEVLYENQRGWWFFGAPYFSAQSLLNLDPPGWVTKDMEQSPVNITNAQLPDPSWEWTWKTWYVDMGYDVDEEGWQYSFSFASRFAWHGTHPWVHSFVRRRRWLRKRVKKTQQRRGRGTGAFEIAHLFNEDYFTIHSHPVLEESVGFGGAGGVARPSVGSRSSYQDDRDEILPDDITNVSALTKVLKIAPVDREKIDAVKYFVRNAHEELYYLPGKIPDIMSMFMFQVSRKQLLDHFVRVAHDIPLGPDASVDVEMQKRNDLLKTIDTINSYFKEQGFWGDVVDEKRRSSSATSLASEPTDRKGKGKERAVEEQPQTIERDFGNGESFVTRIKGIPEEARVGNRRRNTSQCPVPVVHYSQSASAIPSERHDQDQIVSDRARVPGLSPSSQHGIEQPGAVPVRRVEGIIKRSPEYGILKAKKAQSRLDWNIYLDIINTLAALSKKSDKDFSPSGGYKVIYLPEEALIELVGDEQENMWIIPVATGCRVHVLNKGEGTVGLLRKVHLIGSPQAISFAEKQIYDVTRKARLNRLNSLTAESLKIRPVWTNTSPFQQQERVTGTRHDHIPRPRQFTIRSFAEYVELLTRARIERGVRRQIYSSSERHVPTTVKTLFDLFNDPANRRYFSTRAINLLTSYYQRKRSIHLLRALFSNFEDLMTTRSCNAMLQSTAQAGRWLTFKHILNVMAEFNIKPGGMPWVNFILGVPSNEARYLALREMGRIGLLNHPHIVGQVATAIVSQTFPAHVESGMPVNSYINKLCVRFGNEFMSTSIANLMLRIVAQRNNMEGFEAIVSHCKQAGLVLTTSSLNSGLKIFWERNQLHDAVKFYFQFVSHFHARRTETTTRILFALAVKNHAYNVVRVMWRYACLEGRVSFAMQSTMFTSLLSNKPPHYATHDPEWPCQMGKIAAGIGIEHLRLDPSFDILKQDAIPEIEHDNPCISYLYGFRPQGPARIKQRELAGRVLEHDLEAVKTYAPVVPFGQMLAAASELDKTWQSSSPPMEFSQMLTEAIRIPVVRTWTDADGDHQAWVAEFSRKTDGTMLRRYQVAIKDFPVDVVDLGFFDRLHEIPTGDDRKSSILSRRYLFRYRKDRNATVDRVDFHFAHSITLSPELYEFDNNGREDDRISI</sequence>
<dbReference type="EMBL" id="PDNA01000033">
    <property type="protein sequence ID" value="PGH21559.1"/>
    <property type="molecule type" value="Genomic_DNA"/>
</dbReference>
<feature type="domain" description="Peroxin/Ferlin" evidence="2">
    <location>
        <begin position="180"/>
        <end position="216"/>
    </location>
</feature>
<feature type="compositionally biased region" description="Polar residues" evidence="1">
    <location>
        <begin position="73"/>
        <end position="98"/>
    </location>
</feature>
<accession>A0A2B7YKH0</accession>
<feature type="compositionally biased region" description="Polar residues" evidence="1">
    <location>
        <begin position="1"/>
        <end position="16"/>
    </location>
</feature>
<feature type="region of interest" description="Disordered" evidence="1">
    <location>
        <begin position="55"/>
        <end position="104"/>
    </location>
</feature>
<reference evidence="3 4" key="1">
    <citation type="submission" date="2017-10" db="EMBL/GenBank/DDBJ databases">
        <title>Comparative genomics in systemic dimorphic fungi from Ajellomycetaceae.</title>
        <authorList>
            <person name="Munoz J.F."/>
            <person name="Mcewen J.G."/>
            <person name="Clay O.K."/>
            <person name="Cuomo C.A."/>
        </authorList>
    </citation>
    <scope>NUCLEOTIDE SEQUENCE [LARGE SCALE GENOMIC DNA]</scope>
    <source>
        <strain evidence="3 4">UAMH7299</strain>
    </source>
</reference>
<name>A0A2B7YKH0_POLH7</name>
<feature type="compositionally biased region" description="Basic and acidic residues" evidence="1">
    <location>
        <begin position="405"/>
        <end position="429"/>
    </location>
</feature>
<dbReference type="AlphaFoldDB" id="A0A2B7YKH0"/>
<dbReference type="OrthoDB" id="72441at2759"/>
<feature type="region of interest" description="Disordered" evidence="1">
    <location>
        <begin position="1"/>
        <end position="26"/>
    </location>
</feature>
<dbReference type="Proteomes" id="UP000224634">
    <property type="component" value="Unassembled WGS sequence"/>
</dbReference>
<feature type="region of interest" description="Disordered" evidence="1">
    <location>
        <begin position="395"/>
        <end position="431"/>
    </location>
</feature>
<evidence type="ECO:0000313" key="4">
    <source>
        <dbReference type="Proteomes" id="UP000224634"/>
    </source>
</evidence>
<dbReference type="GO" id="GO:0016020">
    <property type="term" value="C:membrane"/>
    <property type="evidence" value="ECO:0007669"/>
    <property type="project" value="InterPro"/>
</dbReference>
<dbReference type="SMART" id="SM00694">
    <property type="entry name" value="DysFC"/>
    <property type="match status" value="1"/>
</dbReference>
<evidence type="ECO:0000256" key="1">
    <source>
        <dbReference type="SAM" id="MobiDB-lite"/>
    </source>
</evidence>
<comment type="caution">
    <text evidence="3">The sequence shown here is derived from an EMBL/GenBank/DDBJ whole genome shotgun (WGS) entry which is preliminary data.</text>
</comment>
<dbReference type="STRING" id="1447883.A0A2B7YKH0"/>
<dbReference type="InterPro" id="IPR006614">
    <property type="entry name" value="Peroxin/Ferlin"/>
</dbReference>
<organism evidence="3 4">
    <name type="scientific">Polytolypa hystricis (strain UAMH7299)</name>
    <dbReference type="NCBI Taxonomy" id="1447883"/>
    <lineage>
        <taxon>Eukaryota</taxon>
        <taxon>Fungi</taxon>
        <taxon>Dikarya</taxon>
        <taxon>Ascomycota</taxon>
        <taxon>Pezizomycotina</taxon>
        <taxon>Eurotiomycetes</taxon>
        <taxon>Eurotiomycetidae</taxon>
        <taxon>Onygenales</taxon>
        <taxon>Onygenales incertae sedis</taxon>
        <taxon>Polytolypa</taxon>
    </lineage>
</organism>
<gene>
    <name evidence="3" type="ORF">AJ80_03119</name>
</gene>
<evidence type="ECO:0000313" key="3">
    <source>
        <dbReference type="EMBL" id="PGH21559.1"/>
    </source>
</evidence>
<protein>
    <recommendedName>
        <fullName evidence="2">Peroxin/Ferlin domain-containing protein</fullName>
    </recommendedName>
</protein>
<keyword evidence="4" id="KW-1185">Reference proteome</keyword>